<comment type="caution">
    <text evidence="3">The sequence shown here is derived from an EMBL/GenBank/DDBJ whole genome shotgun (WGS) entry which is preliminary data.</text>
</comment>
<evidence type="ECO:0000313" key="3">
    <source>
        <dbReference type="EMBL" id="MBO1109557.1"/>
    </source>
</evidence>
<protein>
    <recommendedName>
        <fullName evidence="5">Acid shock protein</fullName>
    </recommendedName>
</protein>
<feature type="chain" id="PRO_5034370228" description="Acid shock protein" evidence="2">
    <location>
        <begin position="25"/>
        <end position="72"/>
    </location>
</feature>
<evidence type="ECO:0000313" key="4">
    <source>
        <dbReference type="Proteomes" id="UP000664658"/>
    </source>
</evidence>
<organism evidence="3 4">
    <name type="scientific">Plesiomonas shigelloides</name>
    <name type="common">Aeromonas shigelloides</name>
    <dbReference type="NCBI Taxonomy" id="703"/>
    <lineage>
        <taxon>Bacteria</taxon>
        <taxon>Pseudomonadati</taxon>
        <taxon>Pseudomonadota</taxon>
        <taxon>Gammaproteobacteria</taxon>
        <taxon>Enterobacterales</taxon>
        <taxon>Enterobacteriaceae</taxon>
        <taxon>Plesiomonas</taxon>
    </lineage>
</organism>
<dbReference type="EMBL" id="JAFNAA010000021">
    <property type="protein sequence ID" value="MBO1109557.1"/>
    <property type="molecule type" value="Genomic_DNA"/>
</dbReference>
<dbReference type="Proteomes" id="UP000664658">
    <property type="component" value="Unassembled WGS sequence"/>
</dbReference>
<evidence type="ECO:0000256" key="2">
    <source>
        <dbReference type="SAM" id="SignalP"/>
    </source>
</evidence>
<reference evidence="3" key="1">
    <citation type="submission" date="2021-03" db="EMBL/GenBank/DDBJ databases">
        <title>Plesiomonas shigelloides zfcc0051, isolated from zebrafish feces.</title>
        <authorList>
            <person name="Vanderhoek Z."/>
            <person name="Gaulke C."/>
        </authorList>
    </citation>
    <scope>NUCLEOTIDE SEQUENCE</scope>
    <source>
        <strain evidence="3">Zfcc0051</strain>
    </source>
</reference>
<proteinExistence type="predicted"/>
<sequence length="72" mass="7757">MKKAIFSVMAVIFGLSSAMAFAQAAPATSEPVPVVKKAESNKHHSTQTHQSHQKTHKKVEKKEVKPVTSSAS</sequence>
<evidence type="ECO:0000256" key="1">
    <source>
        <dbReference type="SAM" id="MobiDB-lite"/>
    </source>
</evidence>
<dbReference type="AlphaFoldDB" id="A0A8I2B6W3"/>
<gene>
    <name evidence="3" type="ORF">J2R62_15330</name>
</gene>
<accession>A0A8I2B6W3</accession>
<feature type="compositionally biased region" description="Basic residues" evidence="1">
    <location>
        <begin position="43"/>
        <end position="59"/>
    </location>
</feature>
<feature type="region of interest" description="Disordered" evidence="1">
    <location>
        <begin position="26"/>
        <end position="72"/>
    </location>
</feature>
<evidence type="ECO:0008006" key="5">
    <source>
        <dbReference type="Google" id="ProtNLM"/>
    </source>
</evidence>
<keyword evidence="2" id="KW-0732">Signal</keyword>
<dbReference type="RefSeq" id="WP_207542623.1">
    <property type="nucleotide sequence ID" value="NZ_JAFNAA010000021.1"/>
</dbReference>
<name>A0A8I2B6W3_PLESH</name>
<feature type="signal peptide" evidence="2">
    <location>
        <begin position="1"/>
        <end position="24"/>
    </location>
</feature>